<proteinExistence type="predicted"/>
<dbReference type="RefSeq" id="WP_034973358.1">
    <property type="nucleotide sequence ID" value="NZ_FOFI01000002.1"/>
</dbReference>
<dbReference type="OrthoDB" id="1366633at2"/>
<keyword evidence="2" id="KW-1133">Transmembrane helix</keyword>
<feature type="region of interest" description="Disordered" evidence="1">
    <location>
        <begin position="222"/>
        <end position="255"/>
    </location>
</feature>
<feature type="transmembrane region" description="Helical" evidence="2">
    <location>
        <begin position="17"/>
        <end position="35"/>
    </location>
</feature>
<dbReference type="STRING" id="421072.SAMN04488097_1491"/>
<dbReference type="Proteomes" id="UP000028623">
    <property type="component" value="Unassembled WGS sequence"/>
</dbReference>
<evidence type="ECO:0000313" key="3">
    <source>
        <dbReference type="EMBL" id="KFC23499.1"/>
    </source>
</evidence>
<dbReference type="AlphaFoldDB" id="A0A085BM04"/>
<dbReference type="EMBL" id="JPLY01000001">
    <property type="protein sequence ID" value="KFC23499.1"/>
    <property type="molecule type" value="Genomic_DNA"/>
</dbReference>
<organism evidence="3 4">
    <name type="scientific">Epilithonimonas lactis</name>
    <dbReference type="NCBI Taxonomy" id="421072"/>
    <lineage>
        <taxon>Bacteria</taxon>
        <taxon>Pseudomonadati</taxon>
        <taxon>Bacteroidota</taxon>
        <taxon>Flavobacteriia</taxon>
        <taxon>Flavobacteriales</taxon>
        <taxon>Weeksellaceae</taxon>
        <taxon>Chryseobacterium group</taxon>
        <taxon>Epilithonimonas</taxon>
    </lineage>
</organism>
<gene>
    <name evidence="3" type="ORF">IO89_02635</name>
</gene>
<keyword evidence="4" id="KW-1185">Reference proteome</keyword>
<comment type="caution">
    <text evidence="3">The sequence shown here is derived from an EMBL/GenBank/DDBJ whole genome shotgun (WGS) entry which is preliminary data.</text>
</comment>
<reference evidence="3 4" key="1">
    <citation type="submission" date="2014-07" db="EMBL/GenBank/DDBJ databases">
        <title>Epilithonimonas lactis LMG 22401 Genome.</title>
        <authorList>
            <person name="Pipes S.E."/>
            <person name="Stropko S.J."/>
        </authorList>
    </citation>
    <scope>NUCLEOTIDE SEQUENCE [LARGE SCALE GENOMIC DNA]</scope>
    <source>
        <strain evidence="3 4">LMG 24401</strain>
    </source>
</reference>
<name>A0A085BM04_9FLAO</name>
<protein>
    <submittedName>
        <fullName evidence="3">Uncharacterized protein</fullName>
    </submittedName>
</protein>
<sequence>METNQLTEKQTKKKSKVIYIIFGVIFLLVIGYFVWQNYQDRTSADEGYETTTGVTSTLYPDTENYDYYNKMLFDINEYDGISQNYREGIMKVFRDNGLFEPAEGEKRFSMTKIKDRASKVYAFGDFTGQTKNNEPEMAFLIQSEDAYESKLFIISSDRDVLFRKDYSYAPIINSFKKGSKIFMEGETLKPSPKDGLIIKSKDSKYALVYNESSKTFDEFYQYTNEDLTQNQKERENGGSDEYQEDSEEPTPEETP</sequence>
<evidence type="ECO:0000313" key="4">
    <source>
        <dbReference type="Proteomes" id="UP000028623"/>
    </source>
</evidence>
<feature type="compositionally biased region" description="Acidic residues" evidence="1">
    <location>
        <begin position="241"/>
        <end position="255"/>
    </location>
</feature>
<accession>A0A085BM04</accession>
<keyword evidence="2" id="KW-0472">Membrane</keyword>
<dbReference type="eggNOG" id="ENOG503124Y">
    <property type="taxonomic scope" value="Bacteria"/>
</dbReference>
<keyword evidence="2" id="KW-0812">Transmembrane</keyword>
<evidence type="ECO:0000256" key="1">
    <source>
        <dbReference type="SAM" id="MobiDB-lite"/>
    </source>
</evidence>
<evidence type="ECO:0000256" key="2">
    <source>
        <dbReference type="SAM" id="Phobius"/>
    </source>
</evidence>